<dbReference type="EMBL" id="BSOG01000004">
    <property type="protein sequence ID" value="GLR14525.1"/>
    <property type="molecule type" value="Genomic_DNA"/>
</dbReference>
<evidence type="ECO:0000313" key="2">
    <source>
        <dbReference type="Proteomes" id="UP001156706"/>
    </source>
</evidence>
<proteinExistence type="predicted"/>
<dbReference type="Proteomes" id="UP001156706">
    <property type="component" value="Unassembled WGS sequence"/>
</dbReference>
<evidence type="ECO:0000313" key="1">
    <source>
        <dbReference type="EMBL" id="GLR14525.1"/>
    </source>
</evidence>
<sequence>MLQTGPRRFSSFNCVMMTVGMMMFINRLPIRLGLFGAGAAVGGTESIGEWAKFESPTVRLYRIKLQLYAL</sequence>
<organism evidence="1 2">
    <name type="scientific">Chitinimonas prasina</name>
    <dbReference type="NCBI Taxonomy" id="1434937"/>
    <lineage>
        <taxon>Bacteria</taxon>
        <taxon>Pseudomonadati</taxon>
        <taxon>Pseudomonadota</taxon>
        <taxon>Betaproteobacteria</taxon>
        <taxon>Neisseriales</taxon>
        <taxon>Chitinibacteraceae</taxon>
        <taxon>Chitinimonas</taxon>
    </lineage>
</organism>
<protein>
    <recommendedName>
        <fullName evidence="3">Secreted protein</fullName>
    </recommendedName>
</protein>
<accession>A0ABQ5YHP7</accession>
<keyword evidence="2" id="KW-1185">Reference proteome</keyword>
<comment type="caution">
    <text evidence="1">The sequence shown here is derived from an EMBL/GenBank/DDBJ whole genome shotgun (WGS) entry which is preliminary data.</text>
</comment>
<reference evidence="2" key="1">
    <citation type="journal article" date="2019" name="Int. J. Syst. Evol. Microbiol.">
        <title>The Global Catalogue of Microorganisms (GCM) 10K type strain sequencing project: providing services to taxonomists for standard genome sequencing and annotation.</title>
        <authorList>
            <consortium name="The Broad Institute Genomics Platform"/>
            <consortium name="The Broad Institute Genome Sequencing Center for Infectious Disease"/>
            <person name="Wu L."/>
            <person name="Ma J."/>
        </authorList>
    </citation>
    <scope>NUCLEOTIDE SEQUENCE [LARGE SCALE GENOMIC DNA]</scope>
    <source>
        <strain evidence="2">NBRC 110044</strain>
    </source>
</reference>
<evidence type="ECO:0008006" key="3">
    <source>
        <dbReference type="Google" id="ProtNLM"/>
    </source>
</evidence>
<gene>
    <name evidence="1" type="ORF">GCM10007907_33150</name>
</gene>
<name>A0ABQ5YHP7_9NEIS</name>